<dbReference type="InterPro" id="IPR050902">
    <property type="entry name" value="ABC_Transporter_SBP"/>
</dbReference>
<name>A0A2V1ZL84_PSYIM</name>
<evidence type="ECO:0000313" key="2">
    <source>
        <dbReference type="EMBL" id="PWK05175.1"/>
    </source>
</evidence>
<dbReference type="EMBL" id="QGGM01000024">
    <property type="protein sequence ID" value="PWK05175.1"/>
    <property type="molecule type" value="Genomic_DNA"/>
</dbReference>
<dbReference type="GeneID" id="60256420"/>
<dbReference type="SUPFAM" id="SSF53807">
    <property type="entry name" value="Helical backbone' metal receptor"/>
    <property type="match status" value="1"/>
</dbReference>
<dbReference type="PANTHER" id="PTHR30535">
    <property type="entry name" value="VITAMIN B12-BINDING PROTEIN"/>
    <property type="match status" value="1"/>
</dbReference>
<dbReference type="PROSITE" id="PS50983">
    <property type="entry name" value="FE_B12_PBP"/>
    <property type="match status" value="1"/>
</dbReference>
<dbReference type="InterPro" id="IPR002491">
    <property type="entry name" value="ABC_transptr_periplasmic_BD"/>
</dbReference>
<comment type="caution">
    <text evidence="2">The sequence shown here is derived from an EMBL/GenBank/DDBJ whole genome shotgun (WGS) entry which is preliminary data.</text>
</comment>
<dbReference type="Proteomes" id="UP000245655">
    <property type="component" value="Unassembled WGS sequence"/>
</dbReference>
<dbReference type="Pfam" id="PF01497">
    <property type="entry name" value="Peripla_BP_2"/>
    <property type="match status" value="1"/>
</dbReference>
<gene>
    <name evidence="2" type="ORF">C8D84_12411</name>
</gene>
<sequence>MSSELSKTVITHSVINKKLMSRAISTAAIIGAFAVPSLSAQAYERIVAMSPDVADVVVALGATNKLVGKDATNHNPALKNVPAVGMHRNITAESVLAVKPDLVLGSYMVQPASIYQRLNGLKVKAVNVAPKEEVSTFANSIKSIASYVDKKAEGSQLAKRWNTGMSPMAKTGKRYLLSYDGRIVAGKGTVGDELIRRAGGINAANVSGLKPMSREGWLAAKPDVIIIADHNQAVVGGVSKFSKRPEIAASAAGKKGGVHFWPADDFLRYGLHSPDVLKKLNAVAK</sequence>
<organism evidence="2 3">
    <name type="scientific">Psychrobacter immobilis</name>
    <dbReference type="NCBI Taxonomy" id="498"/>
    <lineage>
        <taxon>Bacteria</taxon>
        <taxon>Pseudomonadati</taxon>
        <taxon>Pseudomonadota</taxon>
        <taxon>Gammaproteobacteria</taxon>
        <taxon>Moraxellales</taxon>
        <taxon>Moraxellaceae</taxon>
        <taxon>Psychrobacter</taxon>
    </lineage>
</organism>
<dbReference type="Gene3D" id="3.40.50.1980">
    <property type="entry name" value="Nitrogenase molybdenum iron protein domain"/>
    <property type="match status" value="2"/>
</dbReference>
<evidence type="ECO:0000313" key="3">
    <source>
        <dbReference type="Proteomes" id="UP000245655"/>
    </source>
</evidence>
<protein>
    <submittedName>
        <fullName evidence="2">Iron complex transport system substrate-binding protein</fullName>
    </submittedName>
</protein>
<evidence type="ECO:0000259" key="1">
    <source>
        <dbReference type="PROSITE" id="PS50983"/>
    </source>
</evidence>
<dbReference type="RefSeq" id="WP_228244557.1">
    <property type="nucleotide sequence ID" value="NZ_CAJGZY010000027.1"/>
</dbReference>
<accession>A0A2V1ZL84</accession>
<keyword evidence="3" id="KW-1185">Reference proteome</keyword>
<reference evidence="2 3" key="1">
    <citation type="submission" date="2018-05" db="EMBL/GenBank/DDBJ databases">
        <title>Genomic Encyclopedia of Type Strains, Phase IV (KMG-IV): sequencing the most valuable type-strain genomes for metagenomic binning, comparative biology and taxonomic classification.</title>
        <authorList>
            <person name="Goeker M."/>
        </authorList>
    </citation>
    <scope>NUCLEOTIDE SEQUENCE [LARGE SCALE GENOMIC DNA]</scope>
    <source>
        <strain evidence="2 3">DSM 7229</strain>
    </source>
</reference>
<proteinExistence type="predicted"/>
<dbReference type="AlphaFoldDB" id="A0A2V1ZL84"/>
<dbReference type="PANTHER" id="PTHR30535:SF4">
    <property type="entry name" value="HEMIN-BINDING PERIPLASMIC PROTEIN HMUT"/>
    <property type="match status" value="1"/>
</dbReference>
<feature type="domain" description="Fe/B12 periplasmic-binding" evidence="1">
    <location>
        <begin position="45"/>
        <end position="285"/>
    </location>
</feature>